<evidence type="ECO:0000313" key="4">
    <source>
        <dbReference type="Proteomes" id="UP001321543"/>
    </source>
</evidence>
<organism evidence="3 4">
    <name type="scientific">Microbacterium suwonense</name>
    <dbReference type="NCBI Taxonomy" id="683047"/>
    <lineage>
        <taxon>Bacteria</taxon>
        <taxon>Bacillati</taxon>
        <taxon>Actinomycetota</taxon>
        <taxon>Actinomycetes</taxon>
        <taxon>Micrococcales</taxon>
        <taxon>Microbacteriaceae</taxon>
        <taxon>Microbacterium</taxon>
    </lineage>
</organism>
<feature type="region of interest" description="Disordered" evidence="1">
    <location>
        <begin position="212"/>
        <end position="234"/>
    </location>
</feature>
<keyword evidence="4" id="KW-1185">Reference proteome</keyword>
<protein>
    <recommendedName>
        <fullName evidence="5">Type VII secretion protein EccB</fullName>
    </recommendedName>
</protein>
<sequence length="234" mass="25056">MASKSELLQAQAFNRRRLQTAFTSGAPGGRELPPGKPLRGVVVSVALGILTVIVSLLIGTFTGSLPKDWGDGSIIVVQGEGARYVALNDTLYPVKNLASARLLVGSAKITSVPAGKLDGITRDPSPVGIDGAPDYLPAPDRQYDGAWLSCVAAGRPLEFTTRLLGDPSGPHDQAALVKDDDGDYWFIEERVGMRSRPATWLWSPACSWGSTMCSPSPRSPPSGSTWSPRVRRWR</sequence>
<reference evidence="4" key="1">
    <citation type="journal article" date="2019" name="Int. J. Syst. Evol. Microbiol.">
        <title>The Global Catalogue of Microorganisms (GCM) 10K type strain sequencing project: providing services to taxonomists for standard genome sequencing and annotation.</title>
        <authorList>
            <consortium name="The Broad Institute Genomics Platform"/>
            <consortium name="The Broad Institute Genome Sequencing Center for Infectious Disease"/>
            <person name="Wu L."/>
            <person name="Ma J."/>
        </authorList>
    </citation>
    <scope>NUCLEOTIDE SEQUENCE [LARGE SCALE GENOMIC DNA]</scope>
    <source>
        <strain evidence="4">NBRC 106310</strain>
    </source>
</reference>
<proteinExistence type="predicted"/>
<feature type="transmembrane region" description="Helical" evidence="2">
    <location>
        <begin position="41"/>
        <end position="61"/>
    </location>
</feature>
<accession>A0ABN6X4F8</accession>
<dbReference type="PANTHER" id="PTHR40765">
    <property type="entry name" value="ESX-2 SECRETION SYSTEM ATPASE ECCB2"/>
    <property type="match status" value="1"/>
</dbReference>
<dbReference type="Proteomes" id="UP001321543">
    <property type="component" value="Chromosome"/>
</dbReference>
<keyword evidence="2" id="KW-1133">Transmembrane helix</keyword>
<gene>
    <name evidence="3" type="ORF">GCM10025863_22130</name>
</gene>
<keyword evidence="2" id="KW-0472">Membrane</keyword>
<dbReference type="Pfam" id="PF05108">
    <property type="entry name" value="T7SS_ESX1_EccB"/>
    <property type="match status" value="1"/>
</dbReference>
<dbReference type="InterPro" id="IPR044857">
    <property type="entry name" value="T7SS_EccB_R1"/>
</dbReference>
<keyword evidence="2" id="KW-0812">Transmembrane</keyword>
<dbReference type="EMBL" id="AP027728">
    <property type="protein sequence ID" value="BDZ39599.1"/>
    <property type="molecule type" value="Genomic_DNA"/>
</dbReference>
<dbReference type="PANTHER" id="PTHR40765:SF2">
    <property type="entry name" value="ESX-2 SECRETION SYSTEM ATPASE ECCB2"/>
    <property type="match status" value="1"/>
</dbReference>
<dbReference type="Gene3D" id="3.30.2390.20">
    <property type="entry name" value="Type VII secretion system EccB, repeat 1 domain"/>
    <property type="match status" value="1"/>
</dbReference>
<evidence type="ECO:0000313" key="3">
    <source>
        <dbReference type="EMBL" id="BDZ39599.1"/>
    </source>
</evidence>
<dbReference type="RefSeq" id="WP_286299841.1">
    <property type="nucleotide sequence ID" value="NZ_AP027728.1"/>
</dbReference>
<evidence type="ECO:0000256" key="1">
    <source>
        <dbReference type="SAM" id="MobiDB-lite"/>
    </source>
</evidence>
<name>A0ABN6X4F8_9MICO</name>
<evidence type="ECO:0008006" key="5">
    <source>
        <dbReference type="Google" id="ProtNLM"/>
    </source>
</evidence>
<evidence type="ECO:0000256" key="2">
    <source>
        <dbReference type="SAM" id="Phobius"/>
    </source>
</evidence>
<dbReference type="InterPro" id="IPR007795">
    <property type="entry name" value="T7SS_EccB"/>
</dbReference>